<sequence length="71" mass="7378">MIRATHKTAGSGFVIAGGHTKVAFLSDTAGSDVKLYAKSSITFDTSVPQLDAQPAVLERATTLLRTAGEIS</sequence>
<organism evidence="1 2">
    <name type="scientific">Aquibium oceanicum</name>
    <dbReference type="NCBI Taxonomy" id="1670800"/>
    <lineage>
        <taxon>Bacteria</taxon>
        <taxon>Pseudomonadati</taxon>
        <taxon>Pseudomonadota</taxon>
        <taxon>Alphaproteobacteria</taxon>
        <taxon>Hyphomicrobiales</taxon>
        <taxon>Phyllobacteriaceae</taxon>
        <taxon>Aquibium</taxon>
    </lineage>
</organism>
<dbReference type="KEGG" id="meso:BSQ44_06930"/>
<reference evidence="2" key="1">
    <citation type="submission" date="2016-11" db="EMBL/GenBank/DDBJ databases">
        <title>Mesorhizobium oceanicum sp. nov., isolated from deep seawater in South China Sea.</title>
        <authorList>
            <person name="Fu G.-Y."/>
        </authorList>
    </citation>
    <scope>NUCLEOTIDE SEQUENCE [LARGE SCALE GENOMIC DNA]</scope>
    <source>
        <strain evidence="2">B7</strain>
    </source>
</reference>
<dbReference type="EMBL" id="CP018171">
    <property type="protein sequence ID" value="APH71132.1"/>
    <property type="molecule type" value="Genomic_DNA"/>
</dbReference>
<dbReference type="AlphaFoldDB" id="A0A1L3SP99"/>
<evidence type="ECO:0000313" key="1">
    <source>
        <dbReference type="EMBL" id="APH71132.1"/>
    </source>
</evidence>
<protein>
    <submittedName>
        <fullName evidence="1">Uncharacterized protein</fullName>
    </submittedName>
</protein>
<keyword evidence="2" id="KW-1185">Reference proteome</keyword>
<dbReference type="Proteomes" id="UP000182840">
    <property type="component" value="Chromosome"/>
</dbReference>
<accession>A0A1L3SP99</accession>
<dbReference type="STRING" id="1670800.BSQ44_06930"/>
<dbReference type="RefSeq" id="WP_072602537.1">
    <property type="nucleotide sequence ID" value="NZ_CP018171.1"/>
</dbReference>
<gene>
    <name evidence="1" type="ORF">BSQ44_06930</name>
</gene>
<evidence type="ECO:0000313" key="2">
    <source>
        <dbReference type="Proteomes" id="UP000182840"/>
    </source>
</evidence>
<proteinExistence type="predicted"/>
<name>A0A1L3SP99_9HYPH</name>